<dbReference type="InterPro" id="IPR008928">
    <property type="entry name" value="6-hairpin_glycosidase_sf"/>
</dbReference>
<protein>
    <submittedName>
        <fullName evidence="1">Glycogen debranching enzyme</fullName>
    </submittedName>
</protein>
<dbReference type="SUPFAM" id="SSF48208">
    <property type="entry name" value="Six-hairpin glycosidases"/>
    <property type="match status" value="1"/>
</dbReference>
<dbReference type="EMBL" id="CZQE01000040">
    <property type="protein sequence ID" value="CUS43360.1"/>
    <property type="molecule type" value="Genomic_DNA"/>
</dbReference>
<dbReference type="AlphaFoldDB" id="A0A160TF93"/>
<gene>
    <name evidence="1" type="ORF">MGWOODY_Smn1711</name>
</gene>
<dbReference type="GO" id="GO:0005975">
    <property type="term" value="P:carbohydrate metabolic process"/>
    <property type="evidence" value="ECO:0007669"/>
    <property type="project" value="InterPro"/>
</dbReference>
<name>A0A160TF93_9ZZZZ</name>
<proteinExistence type="predicted"/>
<evidence type="ECO:0000313" key="1">
    <source>
        <dbReference type="EMBL" id="CUS43360.1"/>
    </source>
</evidence>
<reference evidence="1" key="1">
    <citation type="submission" date="2015-10" db="EMBL/GenBank/DDBJ databases">
        <authorList>
            <person name="Gilbert D.G."/>
        </authorList>
    </citation>
    <scope>NUCLEOTIDE SEQUENCE</scope>
</reference>
<sequence length="691" mass="74374">MRHHLCKLTAGALLLAAGQSMAAGEQPVARPELAYRLVEGQNLNAFVRDGKVAAHLLLRNGTDPRILVAFPAGNSGVGLWFAPLAAPATWQLEQSPAPVTLADAKGRPLYGVAAIASLATPRLTIRQAVLSNVRFLRDYQSVGRFPADVATPVRIEGSRLIYARDRVDGAPGYRLEIEVLDGRIEDNTIMAGASGRIRMRIVAASGDTPLTGLTEAELLNTHAARDPAARDALRFLSYREKFLAGSWRFDTYFGRDTLMSVRLLMPVLRSPAIEAGIGAVLARLDPSGDVAHEEGLSEFAIVDHRQHGQPDGDTPTLDYAMIDDDYMLGPVAGDYLLDHASPADARAFLARTIPSAAHPGSADSAGALLVRNLRFVLAAAGPFAAEPVWKRLVAIQPGRLTGQWRDSEEGLGRGRYPYDVNAIFVPAALEAATKLLHAGLLDPYLTPADRAAFAGAEALAQTWREQAPRLFRVEVPAGEAAAQVRRYAGRVGVPAAPALAALKGQSLTFHAISLDDHGVAVPIINSDDGFLLLFGHPSPAELGTYVGALARPFPAGLMTDIGLLVANPALAKPVVQDRFTPAAYHGAVVWSWQQALFAAGLERQLARHDLPAATRAILIDAQTKLWRAIEATRATQSSELWSWAYDKGRYRVVPFGAGKQDVDESNAAQLWSTVYLAVQPPQRLSRRKGKR</sequence>
<organism evidence="1">
    <name type="scientific">hydrothermal vent metagenome</name>
    <dbReference type="NCBI Taxonomy" id="652676"/>
    <lineage>
        <taxon>unclassified sequences</taxon>
        <taxon>metagenomes</taxon>
        <taxon>ecological metagenomes</taxon>
    </lineage>
</organism>
<accession>A0A160TF93</accession>